<sequence precursor="true">MSTTPARIAIALAIALCASVFIFIGGQVLTLADMAGRIHPFFGDIVFWTGMGAMLAALGWLAATYLMRPRQLELPKDDTPEALADYRRALETRLRTNPHLRGEEVPAASADGVPHSLEDLLSHLDAAALRETRRTASRIFLTTAIARNGRLDTLIVLVLLARLVWRISALYDSRPHPRALVRLYLNVAGTALAAGALEDAGLEDHIHALLTPLLAASPMTSVPGISGVGTVLTASLVDGSANALLALRVGIVTRNLLSPPLPGMPERPNPYREASALLVRMSGGLVRKVMKAAMSGLTSGLTDKARRAADAVRQGMRGKGSRKDTDETTHAAAGPERTAPAQDATKPAANDAARLLPRQSASRPAGSDSGMEPPVHVTTTDSTTPSPQSARPVVRRPSGRRDVSQAAYRAVPLHDAEAGPAPSVPSEADDATWERIGPLPGITRIEERPESTDGRDDVTRGPRPGTHTGRTAKAGRQEESGTADRTDTADAPEDAPRAFSPARRLLRSLLLKRRQG</sequence>
<reference evidence="8" key="1">
    <citation type="journal article" date="2009" name="Environ. Microbiol.">
        <title>Contribution of mobile genetic elements to Desulfovibrio vulgaris genome plasticity.</title>
        <authorList>
            <person name="Walker C.B."/>
            <person name="Stolyar S."/>
            <person name="Chivian D."/>
            <person name="Pinel N."/>
            <person name="Gabster J.A."/>
            <person name="Dehal P.S."/>
            <person name="He Z."/>
            <person name="Yang Z.K."/>
            <person name="Yen H.C."/>
            <person name="Zhou J."/>
            <person name="Wall J.D."/>
            <person name="Hazen T.C."/>
            <person name="Arkin A.P."/>
            <person name="Stahl D.A."/>
        </authorList>
    </citation>
    <scope>NUCLEOTIDE SEQUENCE [LARGE SCALE GENOMIC DNA]</scope>
    <source>
        <strain evidence="8">DP4</strain>
    </source>
</reference>
<dbReference type="Pfam" id="PF05128">
    <property type="entry name" value="DUF697"/>
    <property type="match status" value="1"/>
</dbReference>
<organism evidence="7 8">
    <name type="scientific">Nitratidesulfovibrio vulgaris (strain DP4)</name>
    <name type="common">Desulfovibrio vulgaris</name>
    <dbReference type="NCBI Taxonomy" id="391774"/>
    <lineage>
        <taxon>Bacteria</taxon>
        <taxon>Pseudomonadati</taxon>
        <taxon>Thermodesulfobacteriota</taxon>
        <taxon>Desulfovibrionia</taxon>
        <taxon>Desulfovibrionales</taxon>
        <taxon>Desulfovibrionaceae</taxon>
        <taxon>Nitratidesulfovibrio</taxon>
    </lineage>
</organism>
<comment type="subcellular location">
    <subcellularLocation>
        <location evidence="1">Membrane</location>
        <topology evidence="1">Multi-pass membrane protein</topology>
    </subcellularLocation>
</comment>
<dbReference type="RefSeq" id="WP_011791960.1">
    <property type="nucleotide sequence ID" value="NC_008751.1"/>
</dbReference>
<feature type="transmembrane region" description="Helical" evidence="6">
    <location>
        <begin position="7"/>
        <end position="25"/>
    </location>
</feature>
<accession>A0A0H3A7H9</accession>
<evidence type="ECO:0000256" key="4">
    <source>
        <dbReference type="ARBA" id="ARBA00023136"/>
    </source>
</evidence>
<proteinExistence type="predicted"/>
<evidence type="ECO:0000256" key="1">
    <source>
        <dbReference type="ARBA" id="ARBA00004141"/>
    </source>
</evidence>
<feature type="compositionally biased region" description="Basic and acidic residues" evidence="5">
    <location>
        <begin position="475"/>
        <end position="488"/>
    </location>
</feature>
<dbReference type="KEGG" id="dvl:Dvul_0972"/>
<feature type="region of interest" description="Disordered" evidence="5">
    <location>
        <begin position="301"/>
        <end position="503"/>
    </location>
</feature>
<feature type="compositionally biased region" description="Basic and acidic residues" evidence="5">
    <location>
        <begin position="444"/>
        <end position="460"/>
    </location>
</feature>
<evidence type="ECO:0000256" key="2">
    <source>
        <dbReference type="ARBA" id="ARBA00022692"/>
    </source>
</evidence>
<keyword evidence="2 6" id="KW-0812">Transmembrane</keyword>
<evidence type="ECO:0000313" key="7">
    <source>
        <dbReference type="EMBL" id="ABM27993.1"/>
    </source>
</evidence>
<dbReference type="HOGENOM" id="CLU_040277_1_0_7"/>
<feature type="transmembrane region" description="Helical" evidence="6">
    <location>
        <begin position="45"/>
        <end position="66"/>
    </location>
</feature>
<evidence type="ECO:0008006" key="9">
    <source>
        <dbReference type="Google" id="ProtNLM"/>
    </source>
</evidence>
<keyword evidence="4 6" id="KW-0472">Membrane</keyword>
<dbReference type="AlphaFoldDB" id="A0A0H3A7H9"/>
<evidence type="ECO:0000313" key="8">
    <source>
        <dbReference type="Proteomes" id="UP000009173"/>
    </source>
</evidence>
<protein>
    <recommendedName>
        <fullName evidence="9">DUF697 domain-containing protein</fullName>
    </recommendedName>
</protein>
<dbReference type="InterPro" id="IPR021147">
    <property type="entry name" value="DUF697"/>
</dbReference>
<name>A0A0H3A7H9_NITV4</name>
<dbReference type="GO" id="GO:0016020">
    <property type="term" value="C:membrane"/>
    <property type="evidence" value="ECO:0007669"/>
    <property type="project" value="UniProtKB-SubCell"/>
</dbReference>
<dbReference type="Proteomes" id="UP000009173">
    <property type="component" value="Chromosome"/>
</dbReference>
<evidence type="ECO:0000256" key="3">
    <source>
        <dbReference type="ARBA" id="ARBA00022989"/>
    </source>
</evidence>
<evidence type="ECO:0000256" key="6">
    <source>
        <dbReference type="SAM" id="Phobius"/>
    </source>
</evidence>
<keyword evidence="3 6" id="KW-1133">Transmembrane helix</keyword>
<dbReference type="EMBL" id="CP000527">
    <property type="protein sequence ID" value="ABM27993.1"/>
    <property type="molecule type" value="Genomic_DNA"/>
</dbReference>
<gene>
    <name evidence="7" type="ordered locus">Dvul_0972</name>
</gene>
<feature type="compositionally biased region" description="Low complexity" evidence="5">
    <location>
        <begin position="373"/>
        <end position="387"/>
    </location>
</feature>
<evidence type="ECO:0000256" key="5">
    <source>
        <dbReference type="SAM" id="MobiDB-lite"/>
    </source>
</evidence>